<name>A0A4Y2DJ17_ARAVE</name>
<evidence type="ECO:0000256" key="1">
    <source>
        <dbReference type="SAM" id="Phobius"/>
    </source>
</evidence>
<comment type="caution">
    <text evidence="3">The sequence shown here is derived from an EMBL/GenBank/DDBJ whole genome shotgun (WGS) entry which is preliminary data.</text>
</comment>
<dbReference type="EMBL" id="BGPR01166950">
    <property type="protein sequence ID" value="GBM16773.1"/>
    <property type="molecule type" value="Genomic_DNA"/>
</dbReference>
<feature type="transmembrane region" description="Helical" evidence="1">
    <location>
        <begin position="132"/>
        <end position="152"/>
    </location>
</feature>
<feature type="transmembrane region" description="Helical" evidence="1">
    <location>
        <begin position="244"/>
        <end position="263"/>
    </location>
</feature>
<accession>A0A4Y2DJ17</accession>
<keyword evidence="1" id="KW-0472">Membrane</keyword>
<proteinExistence type="predicted"/>
<sequence length="286" mass="32618">MMYKRKGSLKHFLNDLVNLTSASMTPERHYVPYAINMSMCLVFIYPPLLNVMNFLQGSQIKVAGVFRNLQEVIFPCLVAITYSSICYLLLQILKSCKNTLRKKLDSPFSATVEMLKKNYLDVIRCIETFEDLFSNPIFMIVFNDFCIVSFVIMDMMHLPNWMLKFLLESLPYLVFILGILGFLTICAADVQLEMLSIKSVLLEKMISHPCQEPFPYNEPQINLLLKKDVCTLTAGRAFPFDRGFLLKALAAVIAQAVIIYQLGLSLSQSNNSKTNRCFHLTSNSTE</sequence>
<evidence type="ECO:0000313" key="2">
    <source>
        <dbReference type="EMBL" id="GBM15464.1"/>
    </source>
</evidence>
<feature type="transmembrane region" description="Helical" evidence="1">
    <location>
        <begin position="72"/>
        <end position="93"/>
    </location>
</feature>
<dbReference type="Proteomes" id="UP000499080">
    <property type="component" value="Unassembled WGS sequence"/>
</dbReference>
<feature type="transmembrane region" description="Helical" evidence="1">
    <location>
        <begin position="172"/>
        <end position="192"/>
    </location>
</feature>
<evidence type="ECO:0008006" key="5">
    <source>
        <dbReference type="Google" id="ProtNLM"/>
    </source>
</evidence>
<dbReference type="AlphaFoldDB" id="A0A4Y2DJ17"/>
<evidence type="ECO:0000313" key="3">
    <source>
        <dbReference type="EMBL" id="GBM16773.1"/>
    </source>
</evidence>
<keyword evidence="1" id="KW-1133">Transmembrane helix</keyword>
<dbReference type="EMBL" id="BGPR01166594">
    <property type="protein sequence ID" value="GBM15464.1"/>
    <property type="molecule type" value="Genomic_DNA"/>
</dbReference>
<keyword evidence="1" id="KW-0812">Transmembrane</keyword>
<reference evidence="3 4" key="1">
    <citation type="journal article" date="2019" name="Sci. Rep.">
        <title>Orb-weaving spider Araneus ventricosus genome elucidates the spidroin gene catalogue.</title>
        <authorList>
            <person name="Kono N."/>
            <person name="Nakamura H."/>
            <person name="Ohtoshi R."/>
            <person name="Moran D.A.P."/>
            <person name="Shinohara A."/>
            <person name="Yoshida Y."/>
            <person name="Fujiwara M."/>
            <person name="Mori M."/>
            <person name="Tomita M."/>
            <person name="Arakawa K."/>
        </authorList>
    </citation>
    <scope>NUCLEOTIDE SEQUENCE [LARGE SCALE GENOMIC DNA]</scope>
</reference>
<organism evidence="3 4">
    <name type="scientific">Araneus ventricosus</name>
    <name type="common">Orbweaver spider</name>
    <name type="synonym">Epeira ventricosa</name>
    <dbReference type="NCBI Taxonomy" id="182803"/>
    <lineage>
        <taxon>Eukaryota</taxon>
        <taxon>Metazoa</taxon>
        <taxon>Ecdysozoa</taxon>
        <taxon>Arthropoda</taxon>
        <taxon>Chelicerata</taxon>
        <taxon>Arachnida</taxon>
        <taxon>Araneae</taxon>
        <taxon>Araneomorphae</taxon>
        <taxon>Entelegynae</taxon>
        <taxon>Araneoidea</taxon>
        <taxon>Araneidae</taxon>
        <taxon>Araneus</taxon>
    </lineage>
</organism>
<keyword evidence="4" id="KW-1185">Reference proteome</keyword>
<protein>
    <recommendedName>
        <fullName evidence="5">Gustatory receptor</fullName>
    </recommendedName>
</protein>
<feature type="transmembrane region" description="Helical" evidence="1">
    <location>
        <begin position="30"/>
        <end position="52"/>
    </location>
</feature>
<evidence type="ECO:0000313" key="4">
    <source>
        <dbReference type="Proteomes" id="UP000499080"/>
    </source>
</evidence>
<gene>
    <name evidence="3" type="ORF">AVEN_11138_1</name>
    <name evidence="2" type="ORF">AVEN_53119_1</name>
</gene>